<evidence type="ECO:0000313" key="7">
    <source>
        <dbReference type="EMBL" id="GFG37356.1"/>
    </source>
</evidence>
<dbReference type="PROSITE" id="PS00134">
    <property type="entry name" value="TRYPSIN_HIS"/>
    <property type="match status" value="1"/>
</dbReference>
<dbReference type="InterPro" id="IPR018114">
    <property type="entry name" value="TRYPSIN_HIS"/>
</dbReference>
<feature type="signal peptide" evidence="5">
    <location>
        <begin position="1"/>
        <end position="23"/>
    </location>
</feature>
<dbReference type="InterPro" id="IPR051487">
    <property type="entry name" value="Ser/Thr_Proteases_Immune/Dev"/>
</dbReference>
<dbReference type="EMBL" id="BLKM01000691">
    <property type="protein sequence ID" value="GFG37356.1"/>
    <property type="molecule type" value="Genomic_DNA"/>
</dbReference>
<feature type="chain" id="PRO_5026695721" description="Peptidase S1 domain-containing protein" evidence="5">
    <location>
        <begin position="24"/>
        <end position="339"/>
    </location>
</feature>
<sequence length="339" mass="38255">MEKFNCLQLILLICVVAVFHVSSNTARRDEGVPCTSSDGSAGACRNTRAVQSMKRGEILSKFLGKTQRQKGYHLKVTVDRSLFSVCERPTVNNWVRSRPKRYLAVVGGRNVTEREFPHMAAVGYVKWNRIAWLCGGTLIHKRFVLTAAHCLEDTSIDGYGKARFVRLGDIDLKNPSDDVDVQMSRVARRIPHPRYRPPQKYHDIALLQLFDDVSFDSSVKPACLHSQDTVPDDTPIATGWGRTERGRRLTGQKLLKVDLEFQPMQKCKNSFRQQADPIELRQALRDGLLEDSMLCVGVLQGGKDTCQVRPDTECSSRNTLFLQKLELNQPSQQPIRCVG</sequence>
<feature type="domain" description="Peptidase S1" evidence="6">
    <location>
        <begin position="105"/>
        <end position="307"/>
    </location>
</feature>
<evidence type="ECO:0000256" key="4">
    <source>
        <dbReference type="ARBA" id="ARBA00024195"/>
    </source>
</evidence>
<dbReference type="PANTHER" id="PTHR24256">
    <property type="entry name" value="TRYPTASE-RELATED"/>
    <property type="match status" value="1"/>
</dbReference>
<dbReference type="InterPro" id="IPR001254">
    <property type="entry name" value="Trypsin_dom"/>
</dbReference>
<evidence type="ECO:0000256" key="1">
    <source>
        <dbReference type="ARBA" id="ARBA00022729"/>
    </source>
</evidence>
<evidence type="ECO:0000256" key="5">
    <source>
        <dbReference type="SAM" id="SignalP"/>
    </source>
</evidence>
<reference evidence="8" key="1">
    <citation type="submission" date="2020-01" db="EMBL/GenBank/DDBJ databases">
        <title>Draft genome sequence of the Termite Coptotermes fromosanus.</title>
        <authorList>
            <person name="Itakura S."/>
            <person name="Yosikawa Y."/>
            <person name="Umezawa K."/>
        </authorList>
    </citation>
    <scope>NUCLEOTIDE SEQUENCE [LARGE SCALE GENOMIC DNA]</scope>
</reference>
<dbReference type="InParanoid" id="A0A6L2PXU9"/>
<dbReference type="SUPFAM" id="SSF50494">
    <property type="entry name" value="Trypsin-like serine proteases"/>
    <property type="match status" value="1"/>
</dbReference>
<dbReference type="AlphaFoldDB" id="A0A6L2PXU9"/>
<dbReference type="Gene3D" id="2.40.10.10">
    <property type="entry name" value="Trypsin-like serine proteases"/>
    <property type="match status" value="1"/>
</dbReference>
<keyword evidence="2" id="KW-1015">Disulfide bond</keyword>
<dbReference type="PROSITE" id="PS50240">
    <property type="entry name" value="TRYPSIN_DOM"/>
    <property type="match status" value="1"/>
</dbReference>
<gene>
    <name evidence="7" type="ORF">Cfor_08485</name>
</gene>
<dbReference type="SMART" id="SM00020">
    <property type="entry name" value="Tryp_SPc"/>
    <property type="match status" value="1"/>
</dbReference>
<accession>A0A6L2PXU9</accession>
<dbReference type="FunFam" id="2.40.10.10:FF:000028">
    <property type="entry name" value="Serine protease easter"/>
    <property type="match status" value="1"/>
</dbReference>
<protein>
    <recommendedName>
        <fullName evidence="6">Peptidase S1 domain-containing protein</fullName>
    </recommendedName>
</protein>
<organism evidence="7 8">
    <name type="scientific">Coptotermes formosanus</name>
    <name type="common">Formosan subterranean termite</name>
    <dbReference type="NCBI Taxonomy" id="36987"/>
    <lineage>
        <taxon>Eukaryota</taxon>
        <taxon>Metazoa</taxon>
        <taxon>Ecdysozoa</taxon>
        <taxon>Arthropoda</taxon>
        <taxon>Hexapoda</taxon>
        <taxon>Insecta</taxon>
        <taxon>Pterygota</taxon>
        <taxon>Neoptera</taxon>
        <taxon>Polyneoptera</taxon>
        <taxon>Dictyoptera</taxon>
        <taxon>Blattodea</taxon>
        <taxon>Blattoidea</taxon>
        <taxon>Termitoidae</taxon>
        <taxon>Rhinotermitidae</taxon>
        <taxon>Coptotermes</taxon>
    </lineage>
</organism>
<dbReference type="PRINTS" id="PR00722">
    <property type="entry name" value="CHYMOTRYPSIN"/>
</dbReference>
<proteinExistence type="inferred from homology"/>
<keyword evidence="1 5" id="KW-0732">Signal</keyword>
<evidence type="ECO:0000256" key="3">
    <source>
        <dbReference type="ARBA" id="ARBA00023180"/>
    </source>
</evidence>
<comment type="similarity">
    <text evidence="4">Belongs to the peptidase S1 family. CLIP subfamily.</text>
</comment>
<evidence type="ECO:0000259" key="6">
    <source>
        <dbReference type="PROSITE" id="PS50240"/>
    </source>
</evidence>
<evidence type="ECO:0000256" key="2">
    <source>
        <dbReference type="ARBA" id="ARBA00023157"/>
    </source>
</evidence>
<keyword evidence="8" id="KW-1185">Reference proteome</keyword>
<dbReference type="Proteomes" id="UP000502823">
    <property type="component" value="Unassembled WGS sequence"/>
</dbReference>
<dbReference type="CDD" id="cd00190">
    <property type="entry name" value="Tryp_SPc"/>
    <property type="match status" value="1"/>
</dbReference>
<dbReference type="InterPro" id="IPR001314">
    <property type="entry name" value="Peptidase_S1A"/>
</dbReference>
<dbReference type="GO" id="GO:0004252">
    <property type="term" value="F:serine-type endopeptidase activity"/>
    <property type="evidence" value="ECO:0007669"/>
    <property type="project" value="InterPro"/>
</dbReference>
<name>A0A6L2PXU9_COPFO</name>
<dbReference type="OrthoDB" id="6339452at2759"/>
<evidence type="ECO:0000313" key="8">
    <source>
        <dbReference type="Proteomes" id="UP000502823"/>
    </source>
</evidence>
<dbReference type="GO" id="GO:0006508">
    <property type="term" value="P:proteolysis"/>
    <property type="evidence" value="ECO:0007669"/>
    <property type="project" value="InterPro"/>
</dbReference>
<dbReference type="Pfam" id="PF00089">
    <property type="entry name" value="Trypsin"/>
    <property type="match status" value="1"/>
</dbReference>
<dbReference type="InterPro" id="IPR043504">
    <property type="entry name" value="Peptidase_S1_PA_chymotrypsin"/>
</dbReference>
<comment type="caution">
    <text evidence="7">The sequence shown here is derived from an EMBL/GenBank/DDBJ whole genome shotgun (WGS) entry which is preliminary data.</text>
</comment>
<keyword evidence="3" id="KW-0325">Glycoprotein</keyword>
<dbReference type="InterPro" id="IPR009003">
    <property type="entry name" value="Peptidase_S1_PA"/>
</dbReference>